<dbReference type="PROSITE" id="PS50213">
    <property type="entry name" value="FAS1"/>
    <property type="match status" value="1"/>
</dbReference>
<proteinExistence type="predicted"/>
<dbReference type="InParanoid" id="A3LXH9"/>
<dbReference type="GeneID" id="4840340"/>
<dbReference type="OMA" id="DSENWID"/>
<evidence type="ECO:0000256" key="2">
    <source>
        <dbReference type="SAM" id="SignalP"/>
    </source>
</evidence>
<dbReference type="Proteomes" id="UP000002258">
    <property type="component" value="Chromosome 6"/>
</dbReference>
<dbReference type="Pfam" id="PF02469">
    <property type="entry name" value="Fasciclin"/>
    <property type="match status" value="1"/>
</dbReference>
<keyword evidence="1 2" id="KW-0732">Signal</keyword>
<protein>
    <recommendedName>
        <fullName evidence="3">FAS1 domain-containing protein</fullName>
    </recommendedName>
</protein>
<keyword evidence="5" id="KW-1185">Reference proteome</keyword>
<gene>
    <name evidence="4" type="ORF">PICST_84683</name>
</gene>
<dbReference type="HOGENOM" id="CLU_052194_0_0_1"/>
<dbReference type="RefSeq" id="XP_001385838.2">
    <property type="nucleotide sequence ID" value="XM_001385801.1"/>
</dbReference>
<dbReference type="Gene3D" id="2.30.180.10">
    <property type="entry name" value="FAS1 domain"/>
    <property type="match status" value="1"/>
</dbReference>
<dbReference type="AlphaFoldDB" id="A3LXH9"/>
<dbReference type="eggNOG" id="ENOG502S3U5">
    <property type="taxonomic scope" value="Eukaryota"/>
</dbReference>
<dbReference type="PANTHER" id="PTHR28156">
    <property type="entry name" value="FAS1 DOMAIN-CONTAINING PROTEIN YDR262W"/>
    <property type="match status" value="1"/>
</dbReference>
<dbReference type="STRING" id="322104.A3LXH9"/>
<evidence type="ECO:0000313" key="5">
    <source>
        <dbReference type="Proteomes" id="UP000002258"/>
    </source>
</evidence>
<accession>A3LXH9</accession>
<dbReference type="InterPro" id="IPR040200">
    <property type="entry name" value="Mug57-like"/>
</dbReference>
<dbReference type="OrthoDB" id="5551751at2759"/>
<evidence type="ECO:0000259" key="3">
    <source>
        <dbReference type="PROSITE" id="PS50213"/>
    </source>
</evidence>
<name>A3LXH9_PICST</name>
<dbReference type="InterPro" id="IPR000782">
    <property type="entry name" value="FAS1_domain"/>
</dbReference>
<dbReference type="EMBL" id="CP000500">
    <property type="protein sequence ID" value="ABN67809.2"/>
    <property type="molecule type" value="Genomic_DNA"/>
</dbReference>
<dbReference type="PANTHER" id="PTHR28156:SF1">
    <property type="entry name" value="FAS1 DOMAIN-CONTAINING PROTEIN YDR262W"/>
    <property type="match status" value="1"/>
</dbReference>
<evidence type="ECO:0000313" key="4">
    <source>
        <dbReference type="EMBL" id="ABN67809.2"/>
    </source>
</evidence>
<evidence type="ECO:0000256" key="1">
    <source>
        <dbReference type="ARBA" id="ARBA00022729"/>
    </source>
</evidence>
<reference evidence="4 5" key="1">
    <citation type="journal article" date="2007" name="Nat. Biotechnol.">
        <title>Genome sequence of the lignocellulose-bioconverting and xylose-fermenting yeast Pichia stipitis.</title>
        <authorList>
            <person name="Jeffries T.W."/>
            <person name="Grigoriev I.V."/>
            <person name="Grimwood J."/>
            <person name="Laplaza J.M."/>
            <person name="Aerts A."/>
            <person name="Salamov A."/>
            <person name="Schmutz J."/>
            <person name="Lindquist E."/>
            <person name="Dehal P."/>
            <person name="Shapiro H."/>
            <person name="Jin Y.S."/>
            <person name="Passoth V."/>
            <person name="Richardson P.M."/>
        </authorList>
    </citation>
    <scope>NUCLEOTIDE SEQUENCE [LARGE SCALE GENOMIC DNA]</scope>
    <source>
        <strain evidence="5">ATCC 58785 / CBS 6054 / NBRC 10063 / NRRL Y-11545</strain>
    </source>
</reference>
<dbReference type="InterPro" id="IPR036378">
    <property type="entry name" value="FAS1_dom_sf"/>
</dbReference>
<feature type="domain" description="FAS1" evidence="3">
    <location>
        <begin position="148"/>
        <end position="308"/>
    </location>
</feature>
<dbReference type="SUPFAM" id="SSF82153">
    <property type="entry name" value="FAS1 domain"/>
    <property type="match status" value="1"/>
</dbReference>
<dbReference type="KEGG" id="pic:PICST_84683"/>
<dbReference type="FunCoup" id="A3LXH9">
    <property type="interactions" value="14"/>
</dbReference>
<sequence length="311" mass="35535">MKLNAVFSLASLVAVVASKNVVKPEEFFNIALENGAPQKRDAKNVVSLEDLKIALENESPKKREAKNVINLDDLKIALEHETIQKREPKNVINLNDFKIALEETKSTKSKRKYVFDLASFQQAVSKEGQDKREDVQLFFKIDLEDSKQNILQSVLPLIKDISIMSGYIRDNEQISAKTELTNETMIIIAPSNDAISNKLEGYKPWEFPRPIVDSDDETVEKILKYNLNSFLSHHIVVNFEENLQIENETRTILTKLMNGDSIRIKQDQVTDEFAVQLESKKGKTQNWIRVESVKQVDNGFIFVIDETLVKP</sequence>
<feature type="signal peptide" evidence="2">
    <location>
        <begin position="1"/>
        <end position="18"/>
    </location>
</feature>
<organism evidence="4 5">
    <name type="scientific">Scheffersomyces stipitis (strain ATCC 58785 / CBS 6054 / NBRC 10063 / NRRL Y-11545)</name>
    <name type="common">Yeast</name>
    <name type="synonym">Pichia stipitis</name>
    <dbReference type="NCBI Taxonomy" id="322104"/>
    <lineage>
        <taxon>Eukaryota</taxon>
        <taxon>Fungi</taxon>
        <taxon>Dikarya</taxon>
        <taxon>Ascomycota</taxon>
        <taxon>Saccharomycotina</taxon>
        <taxon>Pichiomycetes</taxon>
        <taxon>Debaryomycetaceae</taxon>
        <taxon>Scheffersomyces</taxon>
    </lineage>
</organism>
<feature type="chain" id="PRO_5002655144" description="FAS1 domain-containing protein" evidence="2">
    <location>
        <begin position="19"/>
        <end position="311"/>
    </location>
</feature>